<proteinExistence type="predicted"/>
<name>B6GVS3_PENRW</name>
<accession>B6GVS3</accession>
<evidence type="ECO:0000313" key="3">
    <source>
        <dbReference type="Proteomes" id="UP000000724"/>
    </source>
</evidence>
<feature type="region of interest" description="Disordered" evidence="1">
    <location>
        <begin position="136"/>
        <end position="174"/>
    </location>
</feature>
<dbReference type="Proteomes" id="UP000000724">
    <property type="component" value="Contig Pc00c03"/>
</dbReference>
<dbReference type="OrthoDB" id="10403784at2759"/>
<reference evidence="2 3" key="1">
    <citation type="journal article" date="2008" name="Nat. Biotechnol.">
        <title>Genome sequencing and analysis of the filamentous fungus Penicillium chrysogenum.</title>
        <authorList>
            <person name="van den Berg M.A."/>
            <person name="Albang R."/>
            <person name="Albermann K."/>
            <person name="Badger J.H."/>
            <person name="Daran J.-M."/>
            <person name="Driessen A.J.M."/>
            <person name="Garcia-Estrada C."/>
            <person name="Fedorova N.D."/>
            <person name="Harris D.M."/>
            <person name="Heijne W.H.M."/>
            <person name="Joardar V.S."/>
            <person name="Kiel J.A.K.W."/>
            <person name="Kovalchuk A."/>
            <person name="Martin J.F."/>
            <person name="Nierman W.C."/>
            <person name="Nijland J.G."/>
            <person name="Pronk J.T."/>
            <person name="Roubos J.A."/>
            <person name="van der Klei I.J."/>
            <person name="van Peij N.N.M.E."/>
            <person name="Veenhuis M."/>
            <person name="von Doehren H."/>
            <person name="Wagner C."/>
            <person name="Wortman J.R."/>
            <person name="Bovenberg R.A.L."/>
        </authorList>
    </citation>
    <scope>NUCLEOTIDE SEQUENCE [LARGE SCALE GENOMIC DNA]</scope>
    <source>
        <strain evidence="3">ATCC 28089 / DSM 1075 / NRRL 1951 / Wisconsin 54-1255</strain>
    </source>
</reference>
<protein>
    <submittedName>
        <fullName evidence="2">Uncharacterized protein</fullName>
    </submittedName>
</protein>
<sequence length="241" mass="26642">MYHAPQEEVSLLRVTGRDLSLPADRVSQSPVEPPWLCLNEFIEGRRQTVHPAWKRPQDVLVRVARSFALTRFRPRVFHGAPERLAQPAAPPVVFPLAAQRHLMCPVSCLGDTTTTGEQVQLRSRLRVEDFLDPRQYCNHSTDHQHSSAGRSGATNAQSVSGSYKGPGGRGRCGRGPLPAPILAFRAKLRKNISGPQLYPVSVPWCPARTTRKHLRYQAWESAKCSRGQGVPGACSHVSDSD</sequence>
<feature type="compositionally biased region" description="Polar residues" evidence="1">
    <location>
        <begin position="146"/>
        <end position="161"/>
    </location>
</feature>
<evidence type="ECO:0000256" key="1">
    <source>
        <dbReference type="SAM" id="MobiDB-lite"/>
    </source>
</evidence>
<evidence type="ECO:0000313" key="2">
    <source>
        <dbReference type="EMBL" id="CAP78989.1"/>
    </source>
</evidence>
<dbReference type="EMBL" id="AM920418">
    <property type="protein sequence ID" value="CAP78989.1"/>
    <property type="molecule type" value="Genomic_DNA"/>
</dbReference>
<dbReference type="AlphaFoldDB" id="B6GVS3"/>
<dbReference type="HOGENOM" id="CLU_1152096_0_0_1"/>
<organism evidence="2 3">
    <name type="scientific">Penicillium rubens (strain ATCC 28089 / DSM 1075 / NRRL 1951 / Wisconsin 54-1255)</name>
    <name type="common">Penicillium chrysogenum</name>
    <dbReference type="NCBI Taxonomy" id="500485"/>
    <lineage>
        <taxon>Eukaryota</taxon>
        <taxon>Fungi</taxon>
        <taxon>Dikarya</taxon>
        <taxon>Ascomycota</taxon>
        <taxon>Pezizomycotina</taxon>
        <taxon>Eurotiomycetes</taxon>
        <taxon>Eurotiomycetidae</taxon>
        <taxon>Eurotiales</taxon>
        <taxon>Aspergillaceae</taxon>
        <taxon>Penicillium</taxon>
        <taxon>Penicillium chrysogenum species complex</taxon>
    </lineage>
</organism>
<keyword evidence="3" id="KW-1185">Reference proteome</keyword>
<dbReference type="VEuPathDB" id="FungiDB:PCH_Pc03g00270"/>
<gene>
    <name evidence="2" type="ORF">Pc03g00270</name>
    <name evidence="2" type="ORF">PCH_Pc03g00270</name>
</gene>